<organism evidence="1 2">
    <name type="scientific">Sphingomonas bacterium</name>
    <dbReference type="NCBI Taxonomy" id="1895847"/>
    <lineage>
        <taxon>Bacteria</taxon>
        <taxon>Pseudomonadati</taxon>
        <taxon>Pseudomonadota</taxon>
        <taxon>Alphaproteobacteria</taxon>
        <taxon>Sphingomonadales</taxon>
        <taxon>Sphingomonadaceae</taxon>
        <taxon>Sphingomonas</taxon>
    </lineage>
</organism>
<dbReference type="AlphaFoldDB" id="A0A3D0W980"/>
<proteinExistence type="predicted"/>
<dbReference type="EMBL" id="DOYJ01000088">
    <property type="protein sequence ID" value="HCB75099.1"/>
    <property type="molecule type" value="Genomic_DNA"/>
</dbReference>
<reference evidence="1 2" key="1">
    <citation type="journal article" date="2018" name="Nat. Biotechnol.">
        <title>A standardized bacterial taxonomy based on genome phylogeny substantially revises the tree of life.</title>
        <authorList>
            <person name="Parks D.H."/>
            <person name="Chuvochina M."/>
            <person name="Waite D.W."/>
            <person name="Rinke C."/>
            <person name="Skarshewski A."/>
            <person name="Chaumeil P.A."/>
            <person name="Hugenholtz P."/>
        </authorList>
    </citation>
    <scope>NUCLEOTIDE SEQUENCE [LARGE SCALE GENOMIC DNA]</scope>
    <source>
        <strain evidence="1">UBA9015</strain>
    </source>
</reference>
<comment type="caution">
    <text evidence="1">The sequence shown here is derived from an EMBL/GenBank/DDBJ whole genome shotgun (WGS) entry which is preliminary data.</text>
</comment>
<name>A0A3D0W980_9SPHN</name>
<evidence type="ECO:0000313" key="2">
    <source>
        <dbReference type="Proteomes" id="UP000262699"/>
    </source>
</evidence>
<evidence type="ECO:0000313" key="1">
    <source>
        <dbReference type="EMBL" id="HCB75099.1"/>
    </source>
</evidence>
<accession>A0A3D0W980</accession>
<gene>
    <name evidence="1" type="ORF">DEP91_02835</name>
</gene>
<sequence>MIGSVEKLLGKRRQAIHFELSVDPIEMPHSIMIASFTAVTCQLLFDAYDKIVPFANFLVRFSETLAKEY</sequence>
<dbReference type="Proteomes" id="UP000262699">
    <property type="component" value="Unassembled WGS sequence"/>
</dbReference>
<protein>
    <submittedName>
        <fullName evidence="1">Uncharacterized protein</fullName>
    </submittedName>
</protein>